<evidence type="ECO:0000256" key="5">
    <source>
        <dbReference type="ARBA" id="ARBA00022679"/>
    </source>
</evidence>
<dbReference type="FunFam" id="3.40.47.10:FF:000025">
    <property type="entry name" value="Chalcone synthase 2"/>
    <property type="match status" value="1"/>
</dbReference>
<dbReference type="GO" id="GO:0009813">
    <property type="term" value="P:flavonoid biosynthetic process"/>
    <property type="evidence" value="ECO:0007669"/>
    <property type="project" value="UniProtKB-KW"/>
</dbReference>
<dbReference type="Proteomes" id="UP001180020">
    <property type="component" value="Unassembled WGS sequence"/>
</dbReference>
<evidence type="ECO:0000313" key="13">
    <source>
        <dbReference type="Proteomes" id="UP001180020"/>
    </source>
</evidence>
<comment type="function">
    <text evidence="1">The primary product of this enzyme is 4,2',4',6'-tetrahydroxychalcone (also termed naringenin-chalcone or chalcone) which can under specific conditions spontaneously isomerize into naringenin.</text>
</comment>
<dbReference type="GO" id="GO:0030639">
    <property type="term" value="P:polyketide biosynthetic process"/>
    <property type="evidence" value="ECO:0007669"/>
    <property type="project" value="TreeGrafter"/>
</dbReference>
<dbReference type="PROSITE" id="PS00441">
    <property type="entry name" value="CHALCONE_SYNTH"/>
    <property type="match status" value="1"/>
</dbReference>
<name>A0AAV9D1K6_ACOCL</name>
<dbReference type="CDD" id="cd00831">
    <property type="entry name" value="CHS_like"/>
    <property type="match status" value="1"/>
</dbReference>
<evidence type="ECO:0000256" key="4">
    <source>
        <dbReference type="ARBA" id="ARBA00012975"/>
    </source>
</evidence>
<dbReference type="Gene3D" id="3.40.47.10">
    <property type="match status" value="2"/>
</dbReference>
<evidence type="ECO:0000256" key="2">
    <source>
        <dbReference type="ARBA" id="ARBA00004966"/>
    </source>
</evidence>
<evidence type="ECO:0000256" key="3">
    <source>
        <dbReference type="ARBA" id="ARBA00005531"/>
    </source>
</evidence>
<proteinExistence type="inferred from homology"/>
<dbReference type="InterPro" id="IPR001099">
    <property type="entry name" value="Chalcone/stilbene_synt_N"/>
</dbReference>
<comment type="similarity">
    <text evidence="3 9">Belongs to the thiolase-like superfamily. Chalcone/stilbene synthases family.</text>
</comment>
<dbReference type="EMBL" id="JAUJYO010000016">
    <property type="protein sequence ID" value="KAK1294644.1"/>
    <property type="molecule type" value="Genomic_DNA"/>
</dbReference>
<sequence>MSTISIEDFRHAQRSDGPATVLAIGTAVPPNVIIQSEYPDWYFRVTKSQHKIHLKERLKKMCEKTAVRKRHFYLTEEMLEANPSLIEHGAPSLDARQDLVVDEVPRLGMEAAVKAIKEWGRPKSKITHLVFCAAAGIDMPGSDYKLMRLLGLNHNVRRVMIYQQGCFAGAASLRIAKDLAENNRGARVLVVCVEITAMTFAGPSDTHLDTLIGQSLLSDGAASIIVGADPDAETERPLFQVVSASTTIIPESHGAIDGHIREQGVKFDLMKEVPTFVSKNVERVLVEAFKPIGITDWNSIFWVTHPGGPYILGAIEKEVGLKEGKLRTAWHVLKEYGNMSSVCVYFVLDEMRRRSAEEGKATTGNGLDWGVLFGFGPGMTIECLTLHSVPIVSDA</sequence>
<dbReference type="FunFam" id="3.40.47.10:FF:000014">
    <property type="entry name" value="Chalcone synthase 1"/>
    <property type="match status" value="1"/>
</dbReference>
<protein>
    <recommendedName>
        <fullName evidence="4">chalcone synthase</fullName>
        <ecNumber evidence="4">2.3.1.74</ecNumber>
    </recommendedName>
</protein>
<dbReference type="AlphaFoldDB" id="A0AAV9D1K6"/>
<dbReference type="GO" id="GO:0016210">
    <property type="term" value="F:naringenin-chalcone synthase activity"/>
    <property type="evidence" value="ECO:0007669"/>
    <property type="project" value="UniProtKB-EC"/>
</dbReference>
<keyword evidence="13" id="KW-1185">Reference proteome</keyword>
<dbReference type="InterPro" id="IPR012328">
    <property type="entry name" value="Chalcone/stilbene_synt_C"/>
</dbReference>
<dbReference type="Pfam" id="PF02797">
    <property type="entry name" value="Chal_sti_synt_C"/>
    <property type="match status" value="1"/>
</dbReference>
<dbReference type="PIRSF" id="PIRSF000451">
    <property type="entry name" value="PKS_III"/>
    <property type="match status" value="1"/>
</dbReference>
<dbReference type="InterPro" id="IPR018088">
    <property type="entry name" value="Chalcone/stilbene_synthase_AS"/>
</dbReference>
<comment type="caution">
    <text evidence="12">The sequence shown here is derived from an EMBL/GenBank/DDBJ whole genome shotgun (WGS) entry which is preliminary data.</text>
</comment>
<feature type="active site" description="Acyl-thioester intermediate" evidence="8">
    <location>
        <position position="166"/>
    </location>
</feature>
<keyword evidence="5 9" id="KW-0808">Transferase</keyword>
<evidence type="ECO:0000256" key="6">
    <source>
        <dbReference type="ARBA" id="ARBA00023241"/>
    </source>
</evidence>
<keyword evidence="7 9" id="KW-0012">Acyltransferase</keyword>
<evidence type="ECO:0000256" key="1">
    <source>
        <dbReference type="ARBA" id="ARBA00002969"/>
    </source>
</evidence>
<evidence type="ECO:0000256" key="8">
    <source>
        <dbReference type="PIRSR" id="PIRSR000451-1"/>
    </source>
</evidence>
<reference evidence="12" key="1">
    <citation type="journal article" date="2023" name="Nat. Commun.">
        <title>Diploid and tetraploid genomes of Acorus and the evolution of monocots.</title>
        <authorList>
            <person name="Ma L."/>
            <person name="Liu K.W."/>
            <person name="Li Z."/>
            <person name="Hsiao Y.Y."/>
            <person name="Qi Y."/>
            <person name="Fu T."/>
            <person name="Tang G.D."/>
            <person name="Zhang D."/>
            <person name="Sun W.H."/>
            <person name="Liu D.K."/>
            <person name="Li Y."/>
            <person name="Chen G.Z."/>
            <person name="Liu X.D."/>
            <person name="Liao X.Y."/>
            <person name="Jiang Y.T."/>
            <person name="Yu X."/>
            <person name="Hao Y."/>
            <person name="Huang J."/>
            <person name="Zhao X.W."/>
            <person name="Ke S."/>
            <person name="Chen Y.Y."/>
            <person name="Wu W.L."/>
            <person name="Hsu J.L."/>
            <person name="Lin Y.F."/>
            <person name="Huang M.D."/>
            <person name="Li C.Y."/>
            <person name="Huang L."/>
            <person name="Wang Z.W."/>
            <person name="Zhao X."/>
            <person name="Zhong W.Y."/>
            <person name="Peng D.H."/>
            <person name="Ahmad S."/>
            <person name="Lan S."/>
            <person name="Zhang J.S."/>
            <person name="Tsai W.C."/>
            <person name="Van de Peer Y."/>
            <person name="Liu Z.J."/>
        </authorList>
    </citation>
    <scope>NUCLEOTIDE SEQUENCE</scope>
    <source>
        <strain evidence="12">CP</strain>
    </source>
</reference>
<evidence type="ECO:0000256" key="7">
    <source>
        <dbReference type="ARBA" id="ARBA00023315"/>
    </source>
</evidence>
<dbReference type="InterPro" id="IPR016039">
    <property type="entry name" value="Thiolase-like"/>
</dbReference>
<organism evidence="12 13">
    <name type="scientific">Acorus calamus</name>
    <name type="common">Sweet flag</name>
    <dbReference type="NCBI Taxonomy" id="4465"/>
    <lineage>
        <taxon>Eukaryota</taxon>
        <taxon>Viridiplantae</taxon>
        <taxon>Streptophyta</taxon>
        <taxon>Embryophyta</taxon>
        <taxon>Tracheophyta</taxon>
        <taxon>Spermatophyta</taxon>
        <taxon>Magnoliopsida</taxon>
        <taxon>Liliopsida</taxon>
        <taxon>Acoraceae</taxon>
        <taxon>Acorus</taxon>
    </lineage>
</organism>
<keyword evidence="6" id="KW-0284">Flavonoid biosynthesis</keyword>
<feature type="domain" description="Chalcone/stilbene synthase C-terminal" evidence="11">
    <location>
        <begin position="240"/>
        <end position="390"/>
    </location>
</feature>
<evidence type="ECO:0000256" key="9">
    <source>
        <dbReference type="RuleBase" id="RU003633"/>
    </source>
</evidence>
<comment type="pathway">
    <text evidence="2">Secondary metabolite biosynthesis; flavonoid biosynthesis.</text>
</comment>
<feature type="domain" description="Chalcone/stilbene synthase N-terminal" evidence="10">
    <location>
        <begin position="7"/>
        <end position="230"/>
    </location>
</feature>
<evidence type="ECO:0000259" key="10">
    <source>
        <dbReference type="Pfam" id="PF00195"/>
    </source>
</evidence>
<reference evidence="12" key="2">
    <citation type="submission" date="2023-06" db="EMBL/GenBank/DDBJ databases">
        <authorList>
            <person name="Ma L."/>
            <person name="Liu K.-W."/>
            <person name="Li Z."/>
            <person name="Hsiao Y.-Y."/>
            <person name="Qi Y."/>
            <person name="Fu T."/>
            <person name="Tang G."/>
            <person name="Zhang D."/>
            <person name="Sun W.-H."/>
            <person name="Liu D.-K."/>
            <person name="Li Y."/>
            <person name="Chen G.-Z."/>
            <person name="Liu X.-D."/>
            <person name="Liao X.-Y."/>
            <person name="Jiang Y.-T."/>
            <person name="Yu X."/>
            <person name="Hao Y."/>
            <person name="Huang J."/>
            <person name="Zhao X.-W."/>
            <person name="Ke S."/>
            <person name="Chen Y.-Y."/>
            <person name="Wu W.-L."/>
            <person name="Hsu J.-L."/>
            <person name="Lin Y.-F."/>
            <person name="Huang M.-D."/>
            <person name="Li C.-Y."/>
            <person name="Huang L."/>
            <person name="Wang Z.-W."/>
            <person name="Zhao X."/>
            <person name="Zhong W.-Y."/>
            <person name="Peng D.-H."/>
            <person name="Ahmad S."/>
            <person name="Lan S."/>
            <person name="Zhang J.-S."/>
            <person name="Tsai W.-C."/>
            <person name="Van De Peer Y."/>
            <person name="Liu Z.-J."/>
        </authorList>
    </citation>
    <scope>NUCLEOTIDE SEQUENCE</scope>
    <source>
        <strain evidence="12">CP</strain>
        <tissue evidence="12">Leaves</tissue>
    </source>
</reference>
<dbReference type="SUPFAM" id="SSF53901">
    <property type="entry name" value="Thiolase-like"/>
    <property type="match status" value="2"/>
</dbReference>
<dbReference type="Pfam" id="PF00195">
    <property type="entry name" value="Chal_sti_synt_N"/>
    <property type="match status" value="1"/>
</dbReference>
<gene>
    <name evidence="12" type="primary">CHS</name>
    <name evidence="12" type="ORF">QJS10_CPA16g00789</name>
</gene>
<evidence type="ECO:0000259" key="11">
    <source>
        <dbReference type="Pfam" id="PF02797"/>
    </source>
</evidence>
<dbReference type="PANTHER" id="PTHR11877:SF14">
    <property type="entry name" value="CHALCONE SYNTHASE"/>
    <property type="match status" value="1"/>
</dbReference>
<accession>A0AAV9D1K6</accession>
<dbReference type="PANTHER" id="PTHR11877">
    <property type="entry name" value="HYDROXYMETHYLGLUTARYL-COA SYNTHASE"/>
    <property type="match status" value="1"/>
</dbReference>
<evidence type="ECO:0000313" key="12">
    <source>
        <dbReference type="EMBL" id="KAK1294644.1"/>
    </source>
</evidence>
<dbReference type="InterPro" id="IPR011141">
    <property type="entry name" value="Polyketide_synthase_type-III"/>
</dbReference>
<dbReference type="EC" id="2.3.1.74" evidence="4"/>